<dbReference type="InterPro" id="IPR050627">
    <property type="entry name" value="Nitroreductase/BluB"/>
</dbReference>
<keyword evidence="1" id="KW-0285">Flavoprotein</keyword>
<dbReference type="PANTHER" id="PTHR23026:SF90">
    <property type="entry name" value="IODOTYROSINE DEIODINASE 1"/>
    <property type="match status" value="1"/>
</dbReference>
<dbReference type="EMBL" id="MVHS01000074">
    <property type="protein sequence ID" value="ORA64315.1"/>
    <property type="molecule type" value="Genomic_DNA"/>
</dbReference>
<dbReference type="OrthoDB" id="9773807at2"/>
<dbReference type="InterPro" id="IPR000415">
    <property type="entry name" value="Nitroreductase-like"/>
</dbReference>
<dbReference type="Gene3D" id="3.40.109.10">
    <property type="entry name" value="NADH Oxidase"/>
    <property type="match status" value="1"/>
</dbReference>
<dbReference type="NCBIfam" id="TIGR02476">
    <property type="entry name" value="BluB"/>
    <property type="match status" value="1"/>
</dbReference>
<keyword evidence="5" id="KW-1185">Reference proteome</keyword>
<dbReference type="SUPFAM" id="SSF55469">
    <property type="entry name" value="FMN-dependent nitroreductase-like"/>
    <property type="match status" value="1"/>
</dbReference>
<accession>A0A1X0CW62</accession>
<reference evidence="4 5" key="1">
    <citation type="submission" date="2016-12" db="EMBL/GenBank/DDBJ databases">
        <title>The new phylogeny of genus Mycobacterium.</title>
        <authorList>
            <person name="Tortoli E."/>
            <person name="Trovato A."/>
            <person name="Cirillo D.M."/>
        </authorList>
    </citation>
    <scope>NUCLEOTIDE SEQUENCE [LARGE SCALE GENOMIC DNA]</scope>
    <source>
        <strain evidence="4 5">DSM 45130</strain>
    </source>
</reference>
<sequence>MSEPEFTDAERSAVYRAIAERRDMRRFVPGSTVAPQVLSRLLAAAHAAPSVGLMQPWRFIRITDEHLRRDIHALVDEERHRTGVAIGERESEFLALKVEGVLDCAELFVVALCEHRERWVFGRRTLPQMDLASASCAIQNMWLAARAEGLGMGWVSIFDPGRLAELLGMPDGADPIAVLCLGPVPEFPDRPVLELDNWAFARPLSEFVAENSWPEG</sequence>
<evidence type="ECO:0000256" key="1">
    <source>
        <dbReference type="ARBA" id="ARBA00022630"/>
    </source>
</evidence>
<proteinExistence type="predicted"/>
<dbReference type="GO" id="GO:0016491">
    <property type="term" value="F:oxidoreductase activity"/>
    <property type="evidence" value="ECO:0007669"/>
    <property type="project" value="UniProtKB-KW"/>
</dbReference>
<keyword evidence="3" id="KW-0560">Oxidoreductase</keyword>
<protein>
    <submittedName>
        <fullName evidence="4">5,6-dimethylbenzimidazole synthase</fullName>
    </submittedName>
</protein>
<evidence type="ECO:0000313" key="4">
    <source>
        <dbReference type="EMBL" id="ORA64315.1"/>
    </source>
</evidence>
<evidence type="ECO:0000256" key="3">
    <source>
        <dbReference type="ARBA" id="ARBA00023002"/>
    </source>
</evidence>
<dbReference type="STRING" id="444597.BST26_19795"/>
<evidence type="ECO:0000313" key="5">
    <source>
        <dbReference type="Proteomes" id="UP000192801"/>
    </source>
</evidence>
<name>A0A1X0CW62_9MYCO</name>
<dbReference type="AlphaFoldDB" id="A0A1X0CW62"/>
<comment type="caution">
    <text evidence="4">The sequence shown here is derived from an EMBL/GenBank/DDBJ whole genome shotgun (WGS) entry which is preliminary data.</text>
</comment>
<organism evidence="4 5">
    <name type="scientific">Mycolicibacterium insubricum</name>
    <dbReference type="NCBI Taxonomy" id="444597"/>
    <lineage>
        <taxon>Bacteria</taxon>
        <taxon>Bacillati</taxon>
        <taxon>Actinomycetota</taxon>
        <taxon>Actinomycetes</taxon>
        <taxon>Mycobacteriales</taxon>
        <taxon>Mycobacteriaceae</taxon>
        <taxon>Mycolicibacterium</taxon>
    </lineage>
</organism>
<gene>
    <name evidence="4" type="ORF">BST26_19795</name>
</gene>
<keyword evidence="2" id="KW-0288">FMN</keyword>
<dbReference type="InterPro" id="IPR012825">
    <property type="entry name" value="BluB"/>
</dbReference>
<dbReference type="RefSeq" id="WP_083033448.1">
    <property type="nucleotide sequence ID" value="NZ_AP022618.1"/>
</dbReference>
<dbReference type="InterPro" id="IPR029479">
    <property type="entry name" value="Nitroreductase"/>
</dbReference>
<evidence type="ECO:0000256" key="2">
    <source>
        <dbReference type="ARBA" id="ARBA00022643"/>
    </source>
</evidence>
<dbReference type="Proteomes" id="UP000192801">
    <property type="component" value="Unassembled WGS sequence"/>
</dbReference>
<dbReference type="PANTHER" id="PTHR23026">
    <property type="entry name" value="NADPH NITROREDUCTASE"/>
    <property type="match status" value="1"/>
</dbReference>
<dbReference type="Pfam" id="PF00881">
    <property type="entry name" value="Nitroreductase"/>
    <property type="match status" value="1"/>
</dbReference>